<dbReference type="GO" id="GO:0051607">
    <property type="term" value="P:defense response to virus"/>
    <property type="evidence" value="ECO:0007669"/>
    <property type="project" value="UniProtKB-KW"/>
</dbReference>
<dbReference type="InterPro" id="IPR007522">
    <property type="entry name" value="CRISPR-assoc_prot_TM1795"/>
</dbReference>
<dbReference type="CDD" id="cd05403">
    <property type="entry name" value="NT_KNTase_like"/>
    <property type="match status" value="1"/>
</dbReference>
<dbReference type="InterPro" id="IPR002934">
    <property type="entry name" value="Polymerase_NTP_transf_dom"/>
</dbReference>
<dbReference type="EMBL" id="DLVE01000020">
    <property type="protein sequence ID" value="HAA83484.1"/>
    <property type="molecule type" value="Genomic_DNA"/>
</dbReference>
<dbReference type="NCBIfam" id="TIGR01894">
    <property type="entry name" value="cas_TM1795_cmr1"/>
    <property type="match status" value="1"/>
</dbReference>
<feature type="domain" description="CRISPR type III-associated protein" evidence="3">
    <location>
        <begin position="7"/>
        <end position="176"/>
    </location>
</feature>
<dbReference type="InterPro" id="IPR043519">
    <property type="entry name" value="NT_sf"/>
</dbReference>
<protein>
    <submittedName>
        <fullName evidence="4">Type III-B CRISPR module RAMP protein Cmr1</fullName>
    </submittedName>
</protein>
<sequence>MHKVEFKCEVITPMFMAGADRNSVEPRPSEFKGMMRFWWRTMKAENNIEKLKKEEAEIFGGTGIGEGRSKIRIRLIYDLNTLKNYTGQNLKDDYNFHWIFDRQNNTLSGSHAGIGYLLYSTVLPGRHRAYIKHGFPFHITISSFDKEAYGYALASLWLSIYLGGFGTRARRGCGCIVVNQVEGETFGINFIPKGKDLETWIKENLNAIKSITGETKDFCYAYSNLSFARMILSKKSFNTWYEALNEIGVVYKKFRENYRNKIFELGSFGLPVLHRNNKKLIATNDTTRRASPLIFKIIRFNEKYYWMVLRLSGEFLPDGVVLKFENKTSKPDYSLVDLFWKELKNTGKEIILCKPQKLIKIIEQLKEKGAKKIILFGSKARGDFHKKSDIDIAIEGNVSDLEIIENLDIVKLEVANNRLREKINREGVILYDRET</sequence>
<evidence type="ECO:0000313" key="4">
    <source>
        <dbReference type="EMBL" id="HAA83484.1"/>
    </source>
</evidence>
<dbReference type="SUPFAM" id="SSF81301">
    <property type="entry name" value="Nucleotidyltransferase"/>
    <property type="match status" value="1"/>
</dbReference>
<keyword evidence="1" id="KW-0051">Antiviral defense</keyword>
<evidence type="ECO:0000313" key="5">
    <source>
        <dbReference type="Proteomes" id="UP000257240"/>
    </source>
</evidence>
<proteinExistence type="predicted"/>
<dbReference type="InterPro" id="IPR005537">
    <property type="entry name" value="RAMP_III_fam"/>
</dbReference>
<evidence type="ECO:0000256" key="1">
    <source>
        <dbReference type="ARBA" id="ARBA00023118"/>
    </source>
</evidence>
<organism evidence="4 5">
    <name type="scientific">Thermodesulfobacterium commune</name>
    <dbReference type="NCBI Taxonomy" id="1741"/>
    <lineage>
        <taxon>Bacteria</taxon>
        <taxon>Pseudomonadati</taxon>
        <taxon>Thermodesulfobacteriota</taxon>
        <taxon>Thermodesulfobacteria</taxon>
        <taxon>Thermodesulfobacteriales</taxon>
        <taxon>Thermodesulfobacteriaceae</taxon>
        <taxon>Thermodesulfobacterium</taxon>
    </lineage>
</organism>
<accession>A0A3B8NA03</accession>
<evidence type="ECO:0000259" key="2">
    <source>
        <dbReference type="Pfam" id="PF01909"/>
    </source>
</evidence>
<feature type="domain" description="Polymerase nucleotidyl transferase" evidence="2">
    <location>
        <begin position="359"/>
        <end position="402"/>
    </location>
</feature>
<reference evidence="4 5" key="1">
    <citation type="journal article" date="2018" name="Nat. Biotechnol.">
        <title>A standardized bacterial taxonomy based on genome phylogeny substantially revises the tree of life.</title>
        <authorList>
            <person name="Parks D.H."/>
            <person name="Chuvochina M."/>
            <person name="Waite D.W."/>
            <person name="Rinke C."/>
            <person name="Skarshewski A."/>
            <person name="Chaumeil P.A."/>
            <person name="Hugenholtz P."/>
        </authorList>
    </citation>
    <scope>NUCLEOTIDE SEQUENCE [LARGE SCALE GENOMIC DNA]</scope>
    <source>
        <strain evidence="4">UBA12529</strain>
    </source>
</reference>
<evidence type="ECO:0000259" key="3">
    <source>
        <dbReference type="Pfam" id="PF03787"/>
    </source>
</evidence>
<dbReference type="Proteomes" id="UP000257240">
    <property type="component" value="Unassembled WGS sequence"/>
</dbReference>
<name>A0A3B8NA03_9BACT</name>
<gene>
    <name evidence="4" type="primary">cmr1</name>
    <name evidence="4" type="ORF">DCE01_01635</name>
</gene>
<comment type="caution">
    <text evidence="4">The sequence shown here is derived from an EMBL/GenBank/DDBJ whole genome shotgun (WGS) entry which is preliminary data.</text>
</comment>
<dbReference type="AlphaFoldDB" id="A0A3B8NA03"/>
<dbReference type="Gene3D" id="3.30.460.10">
    <property type="entry name" value="Beta Polymerase, domain 2"/>
    <property type="match status" value="1"/>
</dbReference>
<dbReference type="GO" id="GO:0016779">
    <property type="term" value="F:nucleotidyltransferase activity"/>
    <property type="evidence" value="ECO:0007669"/>
    <property type="project" value="InterPro"/>
</dbReference>
<dbReference type="Pfam" id="PF01909">
    <property type="entry name" value="NTP_transf_2"/>
    <property type="match status" value="1"/>
</dbReference>
<dbReference type="Pfam" id="PF03787">
    <property type="entry name" value="RAMPs"/>
    <property type="match status" value="1"/>
</dbReference>